<dbReference type="SUPFAM" id="SSF51735">
    <property type="entry name" value="NAD(P)-binding Rossmann-fold domains"/>
    <property type="match status" value="1"/>
</dbReference>
<gene>
    <name evidence="8" type="ORF">ENE75_11930</name>
</gene>
<accession>A0A437JVV1</accession>
<evidence type="ECO:0000256" key="4">
    <source>
        <dbReference type="ARBA" id="ARBA00017099"/>
    </source>
</evidence>
<dbReference type="AlphaFoldDB" id="A0A437JVV1"/>
<proteinExistence type="inferred from homology"/>
<evidence type="ECO:0000256" key="2">
    <source>
        <dbReference type="ARBA" id="ARBA00010944"/>
    </source>
</evidence>
<evidence type="ECO:0000313" key="9">
    <source>
        <dbReference type="Proteomes" id="UP000288178"/>
    </source>
</evidence>
<dbReference type="InterPro" id="IPR005913">
    <property type="entry name" value="dTDP_dehydrorham_reduct"/>
</dbReference>
<comment type="cofactor">
    <cofactor evidence="6">
        <name>Mg(2+)</name>
        <dbReference type="ChEBI" id="CHEBI:18420"/>
    </cofactor>
    <text evidence="6">Binds 1 Mg(2+) ion per monomer.</text>
</comment>
<dbReference type="RefSeq" id="WP_128198525.1">
    <property type="nucleotide sequence ID" value="NZ_SACT01000003.1"/>
</dbReference>
<dbReference type="Proteomes" id="UP000288178">
    <property type="component" value="Unassembled WGS sequence"/>
</dbReference>
<keyword evidence="6" id="KW-0560">Oxidoreductase</keyword>
<evidence type="ECO:0000256" key="3">
    <source>
        <dbReference type="ARBA" id="ARBA00012929"/>
    </source>
</evidence>
<dbReference type="OrthoDB" id="9803892at2"/>
<evidence type="ECO:0000256" key="6">
    <source>
        <dbReference type="RuleBase" id="RU364082"/>
    </source>
</evidence>
<comment type="caution">
    <text evidence="8">The sequence shown here is derived from an EMBL/GenBank/DDBJ whole genome shotgun (WGS) entry which is preliminary data.</text>
</comment>
<sequence>MRLLLTGLNGTLAPRVAEAATAAGWTVRSWDRRAVPPEDPAVVQAWLRAERPDAIAHLATGDEAWAGLLAHHAAAAGLPLVFTSTAMVFDAEPDGPHRPGDVRTARDDYGRRKIRCEDAVLAAHPQASVLRIGWQIDPERSGNNMLMQLDDWQARDGEVAASTAWRPACSFMTDTAAAIVGLLARPSPGVVHLDSNAAEGHTFAAVVHALRRRFDRRHWRVREHVGYVHDQRLIDGLAVPPLSARLPL</sequence>
<comment type="pathway">
    <text evidence="1 6">Carbohydrate biosynthesis; dTDP-L-rhamnose biosynthesis.</text>
</comment>
<dbReference type="PANTHER" id="PTHR10491">
    <property type="entry name" value="DTDP-4-DEHYDRORHAMNOSE REDUCTASE"/>
    <property type="match status" value="1"/>
</dbReference>
<dbReference type="GO" id="GO:0019305">
    <property type="term" value="P:dTDP-rhamnose biosynthetic process"/>
    <property type="evidence" value="ECO:0007669"/>
    <property type="project" value="UniProtKB-UniPathway"/>
</dbReference>
<evidence type="ECO:0000256" key="1">
    <source>
        <dbReference type="ARBA" id="ARBA00004781"/>
    </source>
</evidence>
<dbReference type="Gene3D" id="3.40.50.720">
    <property type="entry name" value="NAD(P)-binding Rossmann-like Domain"/>
    <property type="match status" value="1"/>
</dbReference>
<comment type="function">
    <text evidence="6">Catalyzes the reduction of dTDP-6-deoxy-L-lyxo-4-hexulose to yield dTDP-L-rhamnose.</text>
</comment>
<dbReference type="PANTHER" id="PTHR10491:SF4">
    <property type="entry name" value="METHIONINE ADENOSYLTRANSFERASE 2 SUBUNIT BETA"/>
    <property type="match status" value="1"/>
</dbReference>
<reference evidence="8 9" key="1">
    <citation type="submission" date="2019-01" db="EMBL/GenBank/DDBJ databases">
        <authorList>
            <person name="Chen W.-M."/>
        </authorList>
    </citation>
    <scope>NUCLEOTIDE SEQUENCE [LARGE SCALE GENOMIC DNA]</scope>
    <source>
        <strain evidence="8 9">ICH-3</strain>
    </source>
</reference>
<dbReference type="GO" id="GO:0048270">
    <property type="term" value="F:methionine adenosyltransferase regulator activity"/>
    <property type="evidence" value="ECO:0007669"/>
    <property type="project" value="TreeGrafter"/>
</dbReference>
<dbReference type="GO" id="GO:0048269">
    <property type="term" value="C:methionine adenosyltransferase complex"/>
    <property type="evidence" value="ECO:0007669"/>
    <property type="project" value="TreeGrafter"/>
</dbReference>
<dbReference type="GO" id="GO:0008831">
    <property type="term" value="F:dTDP-4-dehydrorhamnose reductase activity"/>
    <property type="evidence" value="ECO:0007669"/>
    <property type="project" value="UniProtKB-EC"/>
</dbReference>
<evidence type="ECO:0000259" key="7">
    <source>
        <dbReference type="Pfam" id="PF04321"/>
    </source>
</evidence>
<dbReference type="UniPathway" id="UPA00124"/>
<dbReference type="GO" id="GO:0006556">
    <property type="term" value="P:S-adenosylmethionine biosynthetic process"/>
    <property type="evidence" value="ECO:0007669"/>
    <property type="project" value="TreeGrafter"/>
</dbReference>
<keyword evidence="6" id="KW-0521">NADP</keyword>
<keyword evidence="9" id="KW-1185">Reference proteome</keyword>
<evidence type="ECO:0000256" key="5">
    <source>
        <dbReference type="ARBA" id="ARBA00048200"/>
    </source>
</evidence>
<dbReference type="InterPro" id="IPR029903">
    <property type="entry name" value="RmlD-like-bd"/>
</dbReference>
<comment type="similarity">
    <text evidence="2 6">Belongs to the dTDP-4-dehydrorhamnose reductase family.</text>
</comment>
<protein>
    <recommendedName>
        <fullName evidence="4 6">dTDP-4-dehydrorhamnose reductase</fullName>
        <ecNumber evidence="3 6">1.1.1.133</ecNumber>
    </recommendedName>
</protein>
<dbReference type="EC" id="1.1.1.133" evidence="3 6"/>
<evidence type="ECO:0000313" key="8">
    <source>
        <dbReference type="EMBL" id="RVT51524.1"/>
    </source>
</evidence>
<dbReference type="InterPro" id="IPR036291">
    <property type="entry name" value="NAD(P)-bd_dom_sf"/>
</dbReference>
<organism evidence="8 9">
    <name type="scientific">Rubrivivax albus</name>
    <dbReference type="NCBI Taxonomy" id="2499835"/>
    <lineage>
        <taxon>Bacteria</taxon>
        <taxon>Pseudomonadati</taxon>
        <taxon>Pseudomonadota</taxon>
        <taxon>Betaproteobacteria</taxon>
        <taxon>Burkholderiales</taxon>
        <taxon>Sphaerotilaceae</taxon>
        <taxon>Rubrivivax</taxon>
    </lineage>
</organism>
<dbReference type="EMBL" id="SACT01000003">
    <property type="protein sequence ID" value="RVT51524.1"/>
    <property type="molecule type" value="Genomic_DNA"/>
</dbReference>
<feature type="domain" description="RmlD-like substrate binding" evidence="7">
    <location>
        <begin position="67"/>
        <end position="208"/>
    </location>
</feature>
<dbReference type="Pfam" id="PF04321">
    <property type="entry name" value="RmlD_sub_bind"/>
    <property type="match status" value="1"/>
</dbReference>
<name>A0A437JVV1_9BURK</name>
<comment type="catalytic activity">
    <reaction evidence="5 6">
        <text>dTDP-beta-L-rhamnose + NADP(+) = dTDP-4-dehydro-beta-L-rhamnose + NADPH + H(+)</text>
        <dbReference type="Rhea" id="RHEA:21796"/>
        <dbReference type="ChEBI" id="CHEBI:15378"/>
        <dbReference type="ChEBI" id="CHEBI:57510"/>
        <dbReference type="ChEBI" id="CHEBI:57783"/>
        <dbReference type="ChEBI" id="CHEBI:58349"/>
        <dbReference type="ChEBI" id="CHEBI:62830"/>
        <dbReference type="EC" id="1.1.1.133"/>
    </reaction>
</comment>